<reference evidence="2" key="1">
    <citation type="journal article" date="2017" name="Nat. Ecol. Evol.">
        <title>Genome expansion and lineage-specific genetic innovations in the forest pathogenic fungi Armillaria.</title>
        <authorList>
            <person name="Sipos G."/>
            <person name="Prasanna A.N."/>
            <person name="Walter M.C."/>
            <person name="O'Connor E."/>
            <person name="Balint B."/>
            <person name="Krizsan K."/>
            <person name="Kiss B."/>
            <person name="Hess J."/>
            <person name="Varga T."/>
            <person name="Slot J."/>
            <person name="Riley R."/>
            <person name="Boka B."/>
            <person name="Rigling D."/>
            <person name="Barry K."/>
            <person name="Lee J."/>
            <person name="Mihaltcheva S."/>
            <person name="LaButti K."/>
            <person name="Lipzen A."/>
            <person name="Waldron R."/>
            <person name="Moloney N.M."/>
            <person name="Sperisen C."/>
            <person name="Kredics L."/>
            <person name="Vagvoelgyi C."/>
            <person name="Patrignani A."/>
            <person name="Fitzpatrick D."/>
            <person name="Nagy I."/>
            <person name="Doyle S."/>
            <person name="Anderson J.B."/>
            <person name="Grigoriev I.V."/>
            <person name="Gueldener U."/>
            <person name="Muensterkoetter M."/>
            <person name="Nagy L.G."/>
        </authorList>
    </citation>
    <scope>NUCLEOTIDE SEQUENCE [LARGE SCALE GENOMIC DNA]</scope>
    <source>
        <strain evidence="2">C18/9</strain>
    </source>
</reference>
<dbReference type="EMBL" id="FUEG01000004">
    <property type="protein sequence ID" value="SJL02845.1"/>
    <property type="molecule type" value="Genomic_DNA"/>
</dbReference>
<evidence type="ECO:0000313" key="1">
    <source>
        <dbReference type="EMBL" id="SJL02845.1"/>
    </source>
</evidence>
<organism evidence="1 2">
    <name type="scientific">Armillaria ostoyae</name>
    <name type="common">Armillaria root rot fungus</name>
    <dbReference type="NCBI Taxonomy" id="47428"/>
    <lineage>
        <taxon>Eukaryota</taxon>
        <taxon>Fungi</taxon>
        <taxon>Dikarya</taxon>
        <taxon>Basidiomycota</taxon>
        <taxon>Agaricomycotina</taxon>
        <taxon>Agaricomycetes</taxon>
        <taxon>Agaricomycetidae</taxon>
        <taxon>Agaricales</taxon>
        <taxon>Marasmiineae</taxon>
        <taxon>Physalacriaceae</taxon>
        <taxon>Armillaria</taxon>
    </lineage>
</organism>
<gene>
    <name evidence="1" type="ORF">ARMOST_06183</name>
</gene>
<evidence type="ECO:0000313" key="2">
    <source>
        <dbReference type="Proteomes" id="UP000219338"/>
    </source>
</evidence>
<sequence length="158" mass="18449">MAVRQRARRGSGYADGVKEYAKLTIPMSLEQTPTWALSSRRLSIREHGKPPTMSTGCNNVVQGSIYVDGLYTSEYTRRSKERFNERGKHGNDADPRLTLEYTRRARYDRQRHDYGMVEMALIMRRHPIRVRRNMTYTGQNARHSIRKTGSRGRVSMRR</sequence>
<proteinExistence type="predicted"/>
<name>A0A284R2C9_ARMOS</name>
<protein>
    <submittedName>
        <fullName evidence="1">Uncharacterized protein</fullName>
    </submittedName>
</protein>
<keyword evidence="2" id="KW-1185">Reference proteome</keyword>
<dbReference type="Proteomes" id="UP000219338">
    <property type="component" value="Unassembled WGS sequence"/>
</dbReference>
<accession>A0A284R2C9</accession>
<dbReference type="AlphaFoldDB" id="A0A284R2C9"/>